<dbReference type="EMBL" id="LJNI01000022">
    <property type="protein sequence ID" value="KPJ73916.1"/>
    <property type="molecule type" value="Genomic_DNA"/>
</dbReference>
<dbReference type="InterPro" id="IPR035965">
    <property type="entry name" value="PAS-like_dom_sf"/>
</dbReference>
<dbReference type="InterPro" id="IPR013767">
    <property type="entry name" value="PAS_fold"/>
</dbReference>
<dbReference type="InterPro" id="IPR005467">
    <property type="entry name" value="His_kinase_dom"/>
</dbReference>
<keyword evidence="8" id="KW-0547">Nucleotide-binding</keyword>
<dbReference type="InterPro" id="IPR003661">
    <property type="entry name" value="HisK_dim/P_dom"/>
</dbReference>
<dbReference type="InterPro" id="IPR000700">
    <property type="entry name" value="PAS-assoc_C"/>
</dbReference>
<dbReference type="Gene3D" id="1.10.287.130">
    <property type="match status" value="1"/>
</dbReference>
<dbReference type="SUPFAM" id="SSF55874">
    <property type="entry name" value="ATPase domain of HSP90 chaperone/DNA topoisomerase II/histidine kinase"/>
    <property type="match status" value="1"/>
</dbReference>
<feature type="transmembrane region" description="Helical" evidence="13">
    <location>
        <begin position="272"/>
        <end position="291"/>
    </location>
</feature>
<evidence type="ECO:0000256" key="13">
    <source>
        <dbReference type="SAM" id="Phobius"/>
    </source>
</evidence>
<comment type="caution">
    <text evidence="16">The sequence shown here is derived from an EMBL/GenBank/DDBJ whole genome shotgun (WGS) entry which is preliminary data.</text>
</comment>
<dbReference type="Pfam" id="PF02518">
    <property type="entry name" value="HATPase_c"/>
    <property type="match status" value="1"/>
</dbReference>
<dbReference type="EC" id="2.7.13.3" evidence="3"/>
<evidence type="ECO:0000259" key="14">
    <source>
        <dbReference type="PROSITE" id="PS50109"/>
    </source>
</evidence>
<dbReference type="PROSITE" id="PS50113">
    <property type="entry name" value="PAC"/>
    <property type="match status" value="1"/>
</dbReference>
<dbReference type="Proteomes" id="UP000051012">
    <property type="component" value="Unassembled WGS sequence"/>
</dbReference>
<proteinExistence type="predicted"/>
<dbReference type="SUPFAM" id="SSF103190">
    <property type="entry name" value="Sensory domain-like"/>
    <property type="match status" value="1"/>
</dbReference>
<name>A0A0S7YIA9_UNCT6</name>
<comment type="subcellular location">
    <subcellularLocation>
        <location evidence="2">Cell membrane</location>
        <topology evidence="2">Multi-pass membrane protein</topology>
    </subcellularLocation>
</comment>
<evidence type="ECO:0000313" key="16">
    <source>
        <dbReference type="EMBL" id="KPJ73916.1"/>
    </source>
</evidence>
<dbReference type="Gene3D" id="3.30.565.10">
    <property type="entry name" value="Histidine kinase-like ATPase, C-terminal domain"/>
    <property type="match status" value="1"/>
</dbReference>
<evidence type="ECO:0000256" key="6">
    <source>
        <dbReference type="ARBA" id="ARBA00022679"/>
    </source>
</evidence>
<evidence type="ECO:0000256" key="5">
    <source>
        <dbReference type="ARBA" id="ARBA00022553"/>
    </source>
</evidence>
<keyword evidence="12" id="KW-0902">Two-component regulatory system</keyword>
<keyword evidence="13" id="KW-0472">Membrane</keyword>
<dbReference type="Gene3D" id="3.30.450.20">
    <property type="entry name" value="PAS domain"/>
    <property type="match status" value="1"/>
</dbReference>
<dbReference type="AlphaFoldDB" id="A0A0S7YIA9"/>
<evidence type="ECO:0000259" key="15">
    <source>
        <dbReference type="PROSITE" id="PS50113"/>
    </source>
</evidence>
<keyword evidence="4" id="KW-1003">Cell membrane</keyword>
<evidence type="ECO:0000256" key="7">
    <source>
        <dbReference type="ARBA" id="ARBA00022692"/>
    </source>
</evidence>
<evidence type="ECO:0000256" key="4">
    <source>
        <dbReference type="ARBA" id="ARBA00022475"/>
    </source>
</evidence>
<dbReference type="PANTHER" id="PTHR43065">
    <property type="entry name" value="SENSOR HISTIDINE KINASE"/>
    <property type="match status" value="1"/>
</dbReference>
<dbReference type="SUPFAM" id="SSF55785">
    <property type="entry name" value="PYP-like sensor domain (PAS domain)"/>
    <property type="match status" value="1"/>
</dbReference>
<dbReference type="CDD" id="cd00082">
    <property type="entry name" value="HisKA"/>
    <property type="match status" value="1"/>
</dbReference>
<gene>
    <name evidence="16" type="ORF">AMJ52_02615</name>
</gene>
<dbReference type="SUPFAM" id="SSF47384">
    <property type="entry name" value="Homodimeric domain of signal transducing histidine kinase"/>
    <property type="match status" value="1"/>
</dbReference>
<evidence type="ECO:0000256" key="10">
    <source>
        <dbReference type="ARBA" id="ARBA00022840"/>
    </source>
</evidence>
<keyword evidence="6" id="KW-0808">Transferase</keyword>
<dbReference type="InterPro" id="IPR003594">
    <property type="entry name" value="HATPase_dom"/>
</dbReference>
<evidence type="ECO:0000256" key="8">
    <source>
        <dbReference type="ARBA" id="ARBA00022741"/>
    </source>
</evidence>
<evidence type="ECO:0000256" key="2">
    <source>
        <dbReference type="ARBA" id="ARBA00004651"/>
    </source>
</evidence>
<keyword evidence="5" id="KW-0597">Phosphoprotein</keyword>
<reference evidence="16 17" key="1">
    <citation type="journal article" date="2015" name="Microbiome">
        <title>Genomic resolution of linkages in carbon, nitrogen, and sulfur cycling among widespread estuary sediment bacteria.</title>
        <authorList>
            <person name="Baker B.J."/>
            <person name="Lazar C.S."/>
            <person name="Teske A.P."/>
            <person name="Dick G.J."/>
        </authorList>
    </citation>
    <scope>NUCLEOTIDE SEQUENCE [LARGE SCALE GENOMIC DNA]</scope>
    <source>
        <strain evidence="16">DG_78</strain>
    </source>
</reference>
<keyword evidence="9" id="KW-0418">Kinase</keyword>
<dbReference type="PRINTS" id="PR00344">
    <property type="entry name" value="BCTRLSENSOR"/>
</dbReference>
<dbReference type="GO" id="GO:0005886">
    <property type="term" value="C:plasma membrane"/>
    <property type="evidence" value="ECO:0007669"/>
    <property type="project" value="UniProtKB-SubCell"/>
</dbReference>
<feature type="domain" description="PAC" evidence="15">
    <location>
        <begin position="361"/>
        <end position="414"/>
    </location>
</feature>
<dbReference type="PANTHER" id="PTHR43065:SF10">
    <property type="entry name" value="PEROXIDE STRESS-ACTIVATED HISTIDINE KINASE MAK3"/>
    <property type="match status" value="1"/>
</dbReference>
<dbReference type="GO" id="GO:0006355">
    <property type="term" value="P:regulation of DNA-templated transcription"/>
    <property type="evidence" value="ECO:0007669"/>
    <property type="project" value="InterPro"/>
</dbReference>
<dbReference type="Pfam" id="PF00989">
    <property type="entry name" value="PAS"/>
    <property type="match status" value="1"/>
</dbReference>
<evidence type="ECO:0000256" key="1">
    <source>
        <dbReference type="ARBA" id="ARBA00000085"/>
    </source>
</evidence>
<dbReference type="InterPro" id="IPR004358">
    <property type="entry name" value="Sig_transdc_His_kin-like_C"/>
</dbReference>
<feature type="transmembrane region" description="Helical" evidence="13">
    <location>
        <begin position="6"/>
        <end position="26"/>
    </location>
</feature>
<protein>
    <recommendedName>
        <fullName evidence="3">histidine kinase</fullName>
        <ecNumber evidence="3">2.7.13.3</ecNumber>
    </recommendedName>
</protein>
<evidence type="ECO:0000256" key="3">
    <source>
        <dbReference type="ARBA" id="ARBA00012438"/>
    </source>
</evidence>
<dbReference type="InterPro" id="IPR036890">
    <property type="entry name" value="HATPase_C_sf"/>
</dbReference>
<keyword evidence="7 13" id="KW-0812">Transmembrane</keyword>
<dbReference type="Pfam" id="PF00512">
    <property type="entry name" value="HisKA"/>
    <property type="match status" value="1"/>
</dbReference>
<accession>A0A0S7YIA9</accession>
<dbReference type="GO" id="GO:0005524">
    <property type="term" value="F:ATP binding"/>
    <property type="evidence" value="ECO:0007669"/>
    <property type="project" value="UniProtKB-KW"/>
</dbReference>
<evidence type="ECO:0000256" key="11">
    <source>
        <dbReference type="ARBA" id="ARBA00022989"/>
    </source>
</evidence>
<evidence type="ECO:0000256" key="12">
    <source>
        <dbReference type="ARBA" id="ARBA00023012"/>
    </source>
</evidence>
<keyword evidence="10" id="KW-0067">ATP-binding</keyword>
<sequence length="636" mass="73624">MKPRRYFLLAIILLVILGIFLTLGIINSRRIMLDLIKDEARSFLTIVASTQENSIFAEGRFEDTNIEKLIHICNYIESVNFNKNTLEKIRQHFGIHSIVVFDTQTRKKIVTSGYPYNIIDDIFSRDEVIFFEYFTVAGKKYFRFVYRTESKVFHVEMSAEDIEAFRQEVGINKIMNQISMNPMVKYLVLQDKRGIIFATPNIHTITRIEDDSTLIGAIEQNVETSRMTEFNNENILELIRPFIIDGETFGLFRIGISLDNYYRHMRSTERQLILLFIILFGVGFVLFILFMKYQSYLGLKELFTKTLGAVEDAVLMVDNKGIITGINKMFSDMSSFEEKMLSHQDYFSLFKDDPFDVDKVLRSGAKIVNEKNVFNKIIQYATYPLFDEKNRVSGVISVLRDVTKIREFEKEREESERLTFLGNLVANFAHEIKNPLNGLSIATQRLIREFPSSDKEYSRLTTTIKKEIESLNKTLNDFLSLARPRMSEKKEFSLSELFHNILNIVREQTKDNAIVLKEEIAEDVKVIGNAEDFKRALLNIMLNAVESLSNITDRQRELSVILAQHKKKIEIQIIDNGEGMSENEIRKIFTPYFTTKKGGTGLGLYIAHNILKQHNAKIDVESKRGKGTTFKIVMKQ</sequence>
<feature type="domain" description="Histidine kinase" evidence="14">
    <location>
        <begin position="427"/>
        <end position="636"/>
    </location>
</feature>
<dbReference type="SMART" id="SM00387">
    <property type="entry name" value="HATPase_c"/>
    <property type="match status" value="1"/>
</dbReference>
<evidence type="ECO:0000256" key="9">
    <source>
        <dbReference type="ARBA" id="ARBA00022777"/>
    </source>
</evidence>
<dbReference type="InterPro" id="IPR036097">
    <property type="entry name" value="HisK_dim/P_sf"/>
</dbReference>
<dbReference type="GO" id="GO:0000155">
    <property type="term" value="F:phosphorelay sensor kinase activity"/>
    <property type="evidence" value="ECO:0007669"/>
    <property type="project" value="InterPro"/>
</dbReference>
<dbReference type="InterPro" id="IPR029151">
    <property type="entry name" value="Sensor-like_sf"/>
</dbReference>
<dbReference type="PROSITE" id="PS50109">
    <property type="entry name" value="HIS_KIN"/>
    <property type="match status" value="1"/>
</dbReference>
<comment type="catalytic activity">
    <reaction evidence="1">
        <text>ATP + protein L-histidine = ADP + protein N-phospho-L-histidine.</text>
        <dbReference type="EC" id="2.7.13.3"/>
    </reaction>
</comment>
<evidence type="ECO:0000313" key="17">
    <source>
        <dbReference type="Proteomes" id="UP000051012"/>
    </source>
</evidence>
<keyword evidence="11 13" id="KW-1133">Transmembrane helix</keyword>
<organism evidence="16 17">
    <name type="scientific">candidate division TA06 bacterium DG_78</name>
    <dbReference type="NCBI Taxonomy" id="1703772"/>
    <lineage>
        <taxon>Bacteria</taxon>
        <taxon>Bacteria division TA06</taxon>
    </lineage>
</organism>
<dbReference type="SMART" id="SM00388">
    <property type="entry name" value="HisKA"/>
    <property type="match status" value="1"/>
</dbReference>